<feature type="non-terminal residue" evidence="2">
    <location>
        <position position="1"/>
    </location>
</feature>
<name>A0A392W661_9FABA</name>
<proteinExistence type="predicted"/>
<evidence type="ECO:0000313" key="2">
    <source>
        <dbReference type="EMBL" id="MCI95192.1"/>
    </source>
</evidence>
<evidence type="ECO:0000313" key="3">
    <source>
        <dbReference type="Proteomes" id="UP000265520"/>
    </source>
</evidence>
<dbReference type="Proteomes" id="UP000265520">
    <property type="component" value="Unassembled WGS sequence"/>
</dbReference>
<feature type="region of interest" description="Disordered" evidence="1">
    <location>
        <begin position="17"/>
        <end position="40"/>
    </location>
</feature>
<evidence type="ECO:0000256" key="1">
    <source>
        <dbReference type="SAM" id="MobiDB-lite"/>
    </source>
</evidence>
<sequence length="56" mass="6411">ALSDLLVVHSFRGQCGTYRQPRQQQQQHHSRQHNMSSIRVHLTSPISTSIQISSWG</sequence>
<protein>
    <submittedName>
        <fullName evidence="2">Uncharacterized protein</fullName>
    </submittedName>
</protein>
<reference evidence="2 3" key="1">
    <citation type="journal article" date="2018" name="Front. Plant Sci.">
        <title>Red Clover (Trifolium pratense) and Zigzag Clover (T. medium) - A Picture of Genomic Similarities and Differences.</title>
        <authorList>
            <person name="Dluhosova J."/>
            <person name="Istvanek J."/>
            <person name="Nedelnik J."/>
            <person name="Repkova J."/>
        </authorList>
    </citation>
    <scope>NUCLEOTIDE SEQUENCE [LARGE SCALE GENOMIC DNA]</scope>
    <source>
        <strain evidence="3">cv. 10/8</strain>
        <tissue evidence="2">Leaf</tissue>
    </source>
</reference>
<comment type="caution">
    <text evidence="2">The sequence shown here is derived from an EMBL/GenBank/DDBJ whole genome shotgun (WGS) entry which is preliminary data.</text>
</comment>
<accession>A0A392W661</accession>
<organism evidence="2 3">
    <name type="scientific">Trifolium medium</name>
    <dbReference type="NCBI Taxonomy" id="97028"/>
    <lineage>
        <taxon>Eukaryota</taxon>
        <taxon>Viridiplantae</taxon>
        <taxon>Streptophyta</taxon>
        <taxon>Embryophyta</taxon>
        <taxon>Tracheophyta</taxon>
        <taxon>Spermatophyta</taxon>
        <taxon>Magnoliopsida</taxon>
        <taxon>eudicotyledons</taxon>
        <taxon>Gunneridae</taxon>
        <taxon>Pentapetalae</taxon>
        <taxon>rosids</taxon>
        <taxon>fabids</taxon>
        <taxon>Fabales</taxon>
        <taxon>Fabaceae</taxon>
        <taxon>Papilionoideae</taxon>
        <taxon>50 kb inversion clade</taxon>
        <taxon>NPAAA clade</taxon>
        <taxon>Hologalegina</taxon>
        <taxon>IRL clade</taxon>
        <taxon>Trifolieae</taxon>
        <taxon>Trifolium</taxon>
    </lineage>
</organism>
<keyword evidence="3" id="KW-1185">Reference proteome</keyword>
<dbReference type="AlphaFoldDB" id="A0A392W661"/>
<dbReference type="EMBL" id="LXQA011379041">
    <property type="protein sequence ID" value="MCI95192.1"/>
    <property type="molecule type" value="Genomic_DNA"/>
</dbReference>